<evidence type="ECO:0000313" key="8">
    <source>
        <dbReference type="EMBL" id="ANV80794.1"/>
    </source>
</evidence>
<feature type="binding site" evidence="5">
    <location>
        <begin position="223"/>
        <end position="230"/>
    </location>
    <ligand>
        <name>GTP</name>
        <dbReference type="ChEBI" id="CHEBI:37565"/>
    </ligand>
</feature>
<dbReference type="Gene3D" id="3.40.50.11060">
    <property type="entry name" value="GTPase HflX, N-terminal domain"/>
    <property type="match status" value="1"/>
</dbReference>
<proteinExistence type="predicted"/>
<dbReference type="PRINTS" id="PR00326">
    <property type="entry name" value="GTP1OBG"/>
</dbReference>
<feature type="domain" description="Hflx-type G" evidence="7">
    <location>
        <begin position="217"/>
        <end position="389"/>
    </location>
</feature>
<feature type="binding site" evidence="6">
    <location>
        <position position="230"/>
    </location>
    <ligand>
        <name>Mg(2+)</name>
        <dbReference type="ChEBI" id="CHEBI:18420"/>
    </ligand>
</feature>
<dbReference type="InterPro" id="IPR042108">
    <property type="entry name" value="GTPase_HflX_N_sf"/>
</dbReference>
<dbReference type="PANTHER" id="PTHR10229">
    <property type="entry name" value="GTP-BINDING PROTEIN HFLX"/>
    <property type="match status" value="1"/>
</dbReference>
<keyword evidence="4 5" id="KW-0342">GTP-binding</keyword>
<dbReference type="PIRSF" id="PIRSF006809">
    <property type="entry name" value="GTP-binding_hflX_prd"/>
    <property type="match status" value="1"/>
</dbReference>
<evidence type="ECO:0000256" key="3">
    <source>
        <dbReference type="ARBA" id="ARBA00022842"/>
    </source>
</evidence>
<feature type="binding site" evidence="6">
    <location>
        <position position="250"/>
    </location>
    <ligand>
        <name>Mg(2+)</name>
        <dbReference type="ChEBI" id="CHEBI:18420"/>
    </ligand>
</feature>
<accession>A0A1B1TEU8</accession>
<dbReference type="PANTHER" id="PTHR10229:SF8">
    <property type="entry name" value="GTPASE HFLX"/>
    <property type="match status" value="1"/>
</dbReference>
<sequence length="454" mass="50147">MSGDPVPDVPLLAGMGGVNSSESQSVHFGRKAIILTREKNTKEMSSLAQTMGIEIVDIILQKGKPNSRTYFGTGKLQEISEELKMAGKGHIWEKVDLILIHSNLKPSQLVNINDLTSIETWDRVRLLLELFTIHASSVEARVQVRIARLLADRSVLRELIHREHTGERLGFGAGGQTGWSNIMTAVGHEIAKLRRKLKKMDTSLSERRRQRSKSGALTVGLAGYTNVGKSSLFSALSGKPVLIKNQLFSTLETTVGRMANQPRILMVDTIGFIDNIPAELLDSFSATLQESLSCDMLLLLVDASDEPDEIRRKLATSRRELFGRIDDGNSHNTIVVLTKIDLCTDEEILEAKEIVHYYSPFESVAVSAISGQGIDELRSGIMTVLHGPPVIISVKPPQKEGDLELVELIARVHREALVISVEVNSEKTQISGWMDKANMARITKEHPVQIQIAN</sequence>
<dbReference type="Pfam" id="PF13167">
    <property type="entry name" value="GTP-bdg_N"/>
    <property type="match status" value="1"/>
</dbReference>
<comment type="cofactor">
    <cofactor evidence="6">
        <name>Mg(2+)</name>
        <dbReference type="ChEBI" id="CHEBI:18420"/>
    </cofactor>
</comment>
<evidence type="ECO:0000256" key="2">
    <source>
        <dbReference type="ARBA" id="ARBA00022741"/>
    </source>
</evidence>
<name>A0A1B1TEU8_9ARCH</name>
<dbReference type="SUPFAM" id="SSF52540">
    <property type="entry name" value="P-loop containing nucleoside triphosphate hydrolases"/>
    <property type="match status" value="1"/>
</dbReference>
<reference evidence="8" key="1">
    <citation type="submission" date="2014-11" db="EMBL/GenBank/DDBJ databases">
        <authorList>
            <person name="Zhu J."/>
            <person name="Qi W."/>
            <person name="Song R."/>
        </authorList>
    </citation>
    <scope>NUCLEOTIDE SEQUENCE</scope>
</reference>
<organism evidence="8">
    <name type="scientific">uncultured Poseidoniia archaeon</name>
    <dbReference type="NCBI Taxonomy" id="1697135"/>
    <lineage>
        <taxon>Archaea</taxon>
        <taxon>Methanobacteriati</taxon>
        <taxon>Thermoplasmatota</taxon>
        <taxon>Candidatus Poseidoniia</taxon>
        <taxon>environmental samples</taxon>
    </lineage>
</organism>
<dbReference type="InterPro" id="IPR030394">
    <property type="entry name" value="G_HFLX_dom"/>
</dbReference>
<dbReference type="AlphaFoldDB" id="A0A1B1TEU8"/>
<evidence type="ECO:0000256" key="6">
    <source>
        <dbReference type="PIRSR" id="PIRSR006809-2"/>
    </source>
</evidence>
<dbReference type="InterPro" id="IPR025121">
    <property type="entry name" value="GTPase_HflX_N"/>
</dbReference>
<keyword evidence="3 6" id="KW-0460">Magnesium</keyword>
<dbReference type="Gene3D" id="6.10.250.2860">
    <property type="match status" value="1"/>
</dbReference>
<dbReference type="InterPro" id="IPR016496">
    <property type="entry name" value="GTPase_HflX"/>
</dbReference>
<protein>
    <submittedName>
        <fullName evidence="8">HflX family GTPase (HflX)</fullName>
    </submittedName>
</protein>
<reference evidence="8" key="2">
    <citation type="journal article" date="2015" name="ISME J.">
        <title>A new class of marine Euryarchaeota group II from the Mediterranean deep chlorophyll maximum.</title>
        <authorList>
            <person name="Martin-Cuadrado A.B."/>
            <person name="Garcia-Heredia I."/>
            <person name="Molto A.G."/>
            <person name="Lopez-Ubeda R."/>
            <person name="Kimes N."/>
            <person name="Lopez-Garcia P."/>
            <person name="Moreira D."/>
            <person name="Rodriguez-Valera F."/>
        </authorList>
    </citation>
    <scope>NUCLEOTIDE SEQUENCE</scope>
</reference>
<dbReference type="Gene3D" id="3.40.50.300">
    <property type="entry name" value="P-loop containing nucleotide triphosphate hydrolases"/>
    <property type="match status" value="1"/>
</dbReference>
<dbReference type="NCBIfam" id="TIGR03156">
    <property type="entry name" value="GTP_HflX"/>
    <property type="match status" value="1"/>
</dbReference>
<feature type="binding site" evidence="5">
    <location>
        <begin position="268"/>
        <end position="271"/>
    </location>
    <ligand>
        <name>GTP</name>
        <dbReference type="ChEBI" id="CHEBI:37565"/>
    </ligand>
</feature>
<dbReference type="InterPro" id="IPR006073">
    <property type="entry name" value="GTP-bd"/>
</dbReference>
<keyword evidence="2 5" id="KW-0547">Nucleotide-binding</keyword>
<evidence type="ECO:0000256" key="5">
    <source>
        <dbReference type="PIRSR" id="PIRSR006809-1"/>
    </source>
</evidence>
<evidence type="ECO:0000256" key="4">
    <source>
        <dbReference type="ARBA" id="ARBA00023134"/>
    </source>
</evidence>
<dbReference type="Pfam" id="PF01926">
    <property type="entry name" value="MMR_HSR1"/>
    <property type="match status" value="1"/>
</dbReference>
<dbReference type="InterPro" id="IPR027417">
    <property type="entry name" value="P-loop_NTPase"/>
</dbReference>
<dbReference type="PROSITE" id="PS51705">
    <property type="entry name" value="G_HFLX"/>
    <property type="match status" value="1"/>
</dbReference>
<evidence type="ECO:0000256" key="1">
    <source>
        <dbReference type="ARBA" id="ARBA00022723"/>
    </source>
</evidence>
<dbReference type="GO" id="GO:0005737">
    <property type="term" value="C:cytoplasm"/>
    <property type="evidence" value="ECO:0007669"/>
    <property type="project" value="TreeGrafter"/>
</dbReference>
<dbReference type="EMBL" id="KP211907">
    <property type="protein sequence ID" value="ANV80794.1"/>
    <property type="molecule type" value="Genomic_DNA"/>
</dbReference>
<dbReference type="GO" id="GO:0043022">
    <property type="term" value="F:ribosome binding"/>
    <property type="evidence" value="ECO:0007669"/>
    <property type="project" value="TreeGrafter"/>
</dbReference>
<evidence type="ECO:0000259" key="7">
    <source>
        <dbReference type="PROSITE" id="PS51705"/>
    </source>
</evidence>
<keyword evidence="1 6" id="KW-0479">Metal-binding</keyword>
<dbReference type="GO" id="GO:0005525">
    <property type="term" value="F:GTP binding"/>
    <property type="evidence" value="ECO:0007669"/>
    <property type="project" value="UniProtKB-KW"/>
</dbReference>
<dbReference type="GO" id="GO:0046872">
    <property type="term" value="F:metal ion binding"/>
    <property type="evidence" value="ECO:0007669"/>
    <property type="project" value="UniProtKB-KW"/>
</dbReference>